<sequence>MLAASAHTAWPRACPVGQVDGRTELGQPNTENPGSGNYSLPCAMTRFRHAVAGGPLSYNAAHLGLGTGLCGK</sequence>
<evidence type="ECO:0000313" key="2">
    <source>
        <dbReference type="EMBL" id="QUC22985.1"/>
    </source>
</evidence>
<dbReference type="EMBL" id="CP072758">
    <property type="protein sequence ID" value="QUC22985.1"/>
    <property type="molecule type" value="Genomic_DNA"/>
</dbReference>
<dbReference type="KEGG" id="uvi:66068003"/>
<protein>
    <submittedName>
        <fullName evidence="2">Uncharacterized protein</fullName>
    </submittedName>
</protein>
<feature type="region of interest" description="Disordered" evidence="1">
    <location>
        <begin position="1"/>
        <end position="37"/>
    </location>
</feature>
<reference evidence="2" key="1">
    <citation type="submission" date="2020-03" db="EMBL/GenBank/DDBJ databases">
        <title>A mixture of massive structural variations and highly conserved coding sequences in Ustilaginoidea virens genome.</title>
        <authorList>
            <person name="Zhang K."/>
            <person name="Zhao Z."/>
            <person name="Zhang Z."/>
            <person name="Li Y."/>
            <person name="Hsiang T."/>
            <person name="Sun W."/>
        </authorList>
    </citation>
    <scope>NUCLEOTIDE SEQUENCE</scope>
    <source>
        <strain evidence="2">UV-8b</strain>
    </source>
</reference>
<proteinExistence type="predicted"/>
<dbReference type="Proteomes" id="UP000027002">
    <property type="component" value="Chromosome 6"/>
</dbReference>
<dbReference type="GeneID" id="66068003"/>
<keyword evidence="3" id="KW-1185">Reference proteome</keyword>
<organism evidence="2 3">
    <name type="scientific">Ustilaginoidea virens</name>
    <name type="common">Rice false smut fungus</name>
    <name type="synonym">Villosiclava virens</name>
    <dbReference type="NCBI Taxonomy" id="1159556"/>
    <lineage>
        <taxon>Eukaryota</taxon>
        <taxon>Fungi</taxon>
        <taxon>Dikarya</taxon>
        <taxon>Ascomycota</taxon>
        <taxon>Pezizomycotina</taxon>
        <taxon>Sordariomycetes</taxon>
        <taxon>Hypocreomycetidae</taxon>
        <taxon>Hypocreales</taxon>
        <taxon>Clavicipitaceae</taxon>
        <taxon>Ustilaginoidea</taxon>
    </lineage>
</organism>
<dbReference type="AlphaFoldDB" id="A0A8E5HWN4"/>
<evidence type="ECO:0000313" key="3">
    <source>
        <dbReference type="Proteomes" id="UP000027002"/>
    </source>
</evidence>
<accession>A0A8E5HWN4</accession>
<feature type="compositionally biased region" description="Polar residues" evidence="1">
    <location>
        <begin position="26"/>
        <end position="37"/>
    </location>
</feature>
<evidence type="ECO:0000256" key="1">
    <source>
        <dbReference type="SAM" id="MobiDB-lite"/>
    </source>
</evidence>
<dbReference type="RefSeq" id="XP_043000658.1">
    <property type="nucleotide sequence ID" value="XM_043144723.1"/>
</dbReference>
<name>A0A8E5HWN4_USTVR</name>
<gene>
    <name evidence="2" type="ORF">UV8b_07226</name>
</gene>